<feature type="compositionally biased region" description="Basic and acidic residues" evidence="1">
    <location>
        <begin position="106"/>
        <end position="117"/>
    </location>
</feature>
<protein>
    <submittedName>
        <fullName evidence="2">Uncharacterized protein</fullName>
    </submittedName>
</protein>
<comment type="caution">
    <text evidence="2">The sequence shown here is derived from an EMBL/GenBank/DDBJ whole genome shotgun (WGS) entry which is preliminary data.</text>
</comment>
<feature type="compositionally biased region" description="Polar residues" evidence="1">
    <location>
        <begin position="675"/>
        <end position="685"/>
    </location>
</feature>
<reference evidence="2 3" key="1">
    <citation type="submission" date="2024-03" db="EMBL/GenBank/DDBJ databases">
        <title>A high-quality draft genome sequence of Diaporthe vaccinii, a causative agent of upright dieback and viscid rot disease in cranberry plants.</title>
        <authorList>
            <person name="Sarrasin M."/>
            <person name="Lang B.F."/>
            <person name="Burger G."/>
        </authorList>
    </citation>
    <scope>NUCLEOTIDE SEQUENCE [LARGE SCALE GENOMIC DNA]</scope>
    <source>
        <strain evidence="2 3">IS7</strain>
    </source>
</reference>
<organism evidence="2 3">
    <name type="scientific">Diaporthe vaccinii</name>
    <dbReference type="NCBI Taxonomy" id="105482"/>
    <lineage>
        <taxon>Eukaryota</taxon>
        <taxon>Fungi</taxon>
        <taxon>Dikarya</taxon>
        <taxon>Ascomycota</taxon>
        <taxon>Pezizomycotina</taxon>
        <taxon>Sordariomycetes</taxon>
        <taxon>Sordariomycetidae</taxon>
        <taxon>Diaporthales</taxon>
        <taxon>Diaporthaceae</taxon>
        <taxon>Diaporthe</taxon>
        <taxon>Diaporthe eres species complex</taxon>
    </lineage>
</organism>
<feature type="compositionally biased region" description="Low complexity" evidence="1">
    <location>
        <begin position="247"/>
        <end position="257"/>
    </location>
</feature>
<gene>
    <name evidence="2" type="ORF">FJTKL_12084</name>
</gene>
<feature type="compositionally biased region" description="Polar residues" evidence="1">
    <location>
        <begin position="234"/>
        <end position="246"/>
    </location>
</feature>
<evidence type="ECO:0000313" key="3">
    <source>
        <dbReference type="Proteomes" id="UP001600888"/>
    </source>
</evidence>
<feature type="compositionally biased region" description="Low complexity" evidence="1">
    <location>
        <begin position="615"/>
        <end position="633"/>
    </location>
</feature>
<evidence type="ECO:0000313" key="2">
    <source>
        <dbReference type="EMBL" id="KAL2281064.1"/>
    </source>
</evidence>
<feature type="region of interest" description="Disordered" evidence="1">
    <location>
        <begin position="556"/>
        <end position="685"/>
    </location>
</feature>
<dbReference type="EMBL" id="JBAWTH010000060">
    <property type="protein sequence ID" value="KAL2281064.1"/>
    <property type="molecule type" value="Genomic_DNA"/>
</dbReference>
<evidence type="ECO:0000256" key="1">
    <source>
        <dbReference type="SAM" id="MobiDB-lite"/>
    </source>
</evidence>
<feature type="region of interest" description="Disordered" evidence="1">
    <location>
        <begin position="233"/>
        <end position="260"/>
    </location>
</feature>
<dbReference type="Proteomes" id="UP001600888">
    <property type="component" value="Unassembled WGS sequence"/>
</dbReference>
<sequence length="685" mass="74227">MFATDIRRLRAPVTSGLRNGPEVSLQEGCRFSRRRYPALRPATPLHVIPPDTNFLGTPLVSVGHILFIYFPNKRAKISQNNTLPLSQRVEKMAEEPPTTPASPIRAPDDDQGAHTRPPDPLTGQNLQRAKRHKTITVTAPPPATGLRRGTATKDNTAANMLAGQFEDLVRSASIQKEVAVAMGSCLDSFVASWKGVAKEEHRRVARSMVNDALQHLSANIFAASNGQLVAPMRAQSTQPTSARQPTSTVSSSQKSISWGPPSYADVARSAAPSGASKITAHTVSSSIASAAERAIKEDLRVLIALDVDRSEGAEGLQTHYGPRAQPFQVRTMLCQGLGLRLADIPEVTHTKTGYAIRPASKTVRDKIIAGKEEVIRACGAQEVSLPAKWHTYAVPDVPFSFTGLNGGLVNADDLLAEEAEAQTGHKPVRFWRSRHGPDVHTGRGTFLVAFLTPVRSFRLFNTSGYARPVEKKPRATLHNPGCQGYCNGNNCKRAPRCNNCGERTDLHEAGQCTKAQCCANCHGPFQAGHNNCPAEPKRVKGVLVWPSKRRLQKIRRAGIKRYKEANTQAPSDAMETDTAEPLEAHEGSATQPTRQGQAGRGAARKRGPSLSTAGSAPHHTPSETSSSSNSGASLPTEHEEEALPEITVLSSRPRRNKERPDYNLVRTADKAFGERSTTPMDTHLE</sequence>
<proteinExistence type="predicted"/>
<accession>A0ABR4EF56</accession>
<keyword evidence="3" id="KW-1185">Reference proteome</keyword>
<feature type="region of interest" description="Disordered" evidence="1">
    <location>
        <begin position="90"/>
        <end position="150"/>
    </location>
</feature>
<name>A0ABR4EF56_9PEZI</name>